<evidence type="ECO:0000313" key="1">
    <source>
        <dbReference type="EMBL" id="KAF3578490.1"/>
    </source>
</evidence>
<proteinExistence type="predicted"/>
<comment type="caution">
    <text evidence="1">The sequence shown here is derived from an EMBL/GenBank/DDBJ whole genome shotgun (WGS) entry which is preliminary data.</text>
</comment>
<name>A0ABQ7DMX7_BRACR</name>
<organism evidence="1 2">
    <name type="scientific">Brassica cretica</name>
    <name type="common">Mustard</name>
    <dbReference type="NCBI Taxonomy" id="69181"/>
    <lineage>
        <taxon>Eukaryota</taxon>
        <taxon>Viridiplantae</taxon>
        <taxon>Streptophyta</taxon>
        <taxon>Embryophyta</taxon>
        <taxon>Tracheophyta</taxon>
        <taxon>Spermatophyta</taxon>
        <taxon>Magnoliopsida</taxon>
        <taxon>eudicotyledons</taxon>
        <taxon>Gunneridae</taxon>
        <taxon>Pentapetalae</taxon>
        <taxon>rosids</taxon>
        <taxon>malvids</taxon>
        <taxon>Brassicales</taxon>
        <taxon>Brassicaceae</taxon>
        <taxon>Brassiceae</taxon>
        <taxon>Brassica</taxon>
    </lineage>
</organism>
<gene>
    <name evidence="1" type="ORF">DY000_02031452</name>
</gene>
<dbReference type="EMBL" id="QGKV02000649">
    <property type="protein sequence ID" value="KAF3578490.1"/>
    <property type="molecule type" value="Genomic_DNA"/>
</dbReference>
<protein>
    <submittedName>
        <fullName evidence="1">Uncharacterized protein</fullName>
    </submittedName>
</protein>
<sequence length="159" mass="17352">MPRKFSFPSIKMYDGSGDPDDHIALYKQRMLTVALPKQSREATMCKGFHSDRTCPAMEKVAVPECNIPIAISAFKRGLLPDGGLYKELTMYPCKTMEDVLSRAWTQVYSDSSFSCSCIDSMWVGISCASSGVDVGRCSVGFLPSSDVLGNLSIDVEPSS</sequence>
<evidence type="ECO:0000313" key="2">
    <source>
        <dbReference type="Proteomes" id="UP000266723"/>
    </source>
</evidence>
<keyword evidence="2" id="KW-1185">Reference proteome</keyword>
<dbReference type="Proteomes" id="UP000266723">
    <property type="component" value="Unassembled WGS sequence"/>
</dbReference>
<reference evidence="1 2" key="1">
    <citation type="journal article" date="2020" name="BMC Genomics">
        <title>Intraspecific diversification of the crop wild relative Brassica cretica Lam. using demographic model selection.</title>
        <authorList>
            <person name="Kioukis A."/>
            <person name="Michalopoulou V.A."/>
            <person name="Briers L."/>
            <person name="Pirintsos S."/>
            <person name="Studholme D.J."/>
            <person name="Pavlidis P."/>
            <person name="Sarris P.F."/>
        </authorList>
    </citation>
    <scope>NUCLEOTIDE SEQUENCE [LARGE SCALE GENOMIC DNA]</scope>
    <source>
        <strain evidence="2">cv. PFS-1207/04</strain>
    </source>
</reference>
<accession>A0ABQ7DMX7</accession>